<dbReference type="InterPro" id="IPR011990">
    <property type="entry name" value="TPR-like_helical_dom_sf"/>
</dbReference>
<name>A0A494VQS2_9SPHI</name>
<comment type="similarity">
    <text evidence="2">Belongs to the SusD family.</text>
</comment>
<dbReference type="SUPFAM" id="SSF48452">
    <property type="entry name" value="TPR-like"/>
    <property type="match status" value="1"/>
</dbReference>
<dbReference type="InterPro" id="IPR033985">
    <property type="entry name" value="SusD-like_N"/>
</dbReference>
<dbReference type="Pfam" id="PF07980">
    <property type="entry name" value="SusD_RagB"/>
    <property type="match status" value="1"/>
</dbReference>
<dbReference type="GO" id="GO:0009279">
    <property type="term" value="C:cell outer membrane"/>
    <property type="evidence" value="ECO:0007669"/>
    <property type="project" value="UniProtKB-SubCell"/>
</dbReference>
<feature type="domain" description="SusD-like N-terminal" evidence="7">
    <location>
        <begin position="71"/>
        <end position="215"/>
    </location>
</feature>
<evidence type="ECO:0000313" key="9">
    <source>
        <dbReference type="Proteomes" id="UP000270046"/>
    </source>
</evidence>
<feature type="domain" description="RagB/SusD" evidence="6">
    <location>
        <begin position="291"/>
        <end position="561"/>
    </location>
</feature>
<dbReference type="AlphaFoldDB" id="A0A494VQS2"/>
<dbReference type="RefSeq" id="WP_119410351.1">
    <property type="nucleotide sequence ID" value="NZ_CP032869.1"/>
</dbReference>
<keyword evidence="5" id="KW-0998">Cell outer membrane</keyword>
<comment type="subcellular location">
    <subcellularLocation>
        <location evidence="1">Cell outer membrane</location>
    </subcellularLocation>
</comment>
<protein>
    <submittedName>
        <fullName evidence="8">RagB/SusD family nutrient uptake outer membrane protein</fullName>
    </submittedName>
</protein>
<keyword evidence="3" id="KW-0732">Signal</keyword>
<sequence>MKRNRYIITMLALGTVLYSSCKHDYLEVQTIKADITTDKLYSNYTYVQQQMWNTYSYLPDGFADLDLDAATDEAEATNSVARVQTFNYGTWNQYTNPDDVWARNFDGIRQANLYLKNKGTVDINYIKDKITSTDSTAYFNARNNVKFMEGEALFLKAYFYFELVKRYGGVPIFEQPLDYKDQATWKNVQRNSVDECIKYIASLCDKASAIIPANLAPYSWYDAGRVTYGAIKALKAKALLYGASPLFTSNGSTTSWAVAASALHDVIALGNYSLDASYSNLFGANNTSSAEVIFYRRYGAMNSIEFNNYPIVFQNSNGNSLAPTENLVSDYEVLLKNGTTIVGSVPFDWNNPAHAAAPYTNRDPRFGTTVIYNGKSFKSTTIETFYGGNSGLPKQNATKTGYYLSKWVNSSVDLINNTTTNHAWIYFRYADILLSYAEAMYNAYGADADPQGYGMTALQAINRVRARSTMPALTAAQLNQAAIEHERNVELSFENNRLWDVRRWKKGTTYLNKPVNRIDITSAGIYTVKKLEDRVFTQKMEWYPIPQAEISKTGWTQNPGW</sequence>
<dbReference type="KEGG" id="muh:HYN43_016265"/>
<accession>A0A494VQS2</accession>
<dbReference type="Proteomes" id="UP000270046">
    <property type="component" value="Chromosome"/>
</dbReference>
<gene>
    <name evidence="8" type="ORF">HYN43_016265</name>
</gene>
<evidence type="ECO:0000256" key="3">
    <source>
        <dbReference type="ARBA" id="ARBA00022729"/>
    </source>
</evidence>
<keyword evidence="4" id="KW-0472">Membrane</keyword>
<evidence type="ECO:0000259" key="7">
    <source>
        <dbReference type="Pfam" id="PF14322"/>
    </source>
</evidence>
<proteinExistence type="inferred from homology"/>
<evidence type="ECO:0000256" key="4">
    <source>
        <dbReference type="ARBA" id="ARBA00023136"/>
    </source>
</evidence>
<evidence type="ECO:0000313" key="8">
    <source>
        <dbReference type="EMBL" id="AYL96759.1"/>
    </source>
</evidence>
<reference evidence="8 9" key="1">
    <citation type="submission" date="2018-10" db="EMBL/GenBank/DDBJ databases">
        <title>Genome sequencing of Mucilaginibacter sp. HYN0043.</title>
        <authorList>
            <person name="Kim M."/>
            <person name="Yi H."/>
        </authorList>
    </citation>
    <scope>NUCLEOTIDE SEQUENCE [LARGE SCALE GENOMIC DNA]</scope>
    <source>
        <strain evidence="8 9">HYN0043</strain>
    </source>
</reference>
<evidence type="ECO:0000256" key="2">
    <source>
        <dbReference type="ARBA" id="ARBA00006275"/>
    </source>
</evidence>
<organism evidence="8 9">
    <name type="scientific">Mucilaginibacter celer</name>
    <dbReference type="NCBI Taxonomy" id="2305508"/>
    <lineage>
        <taxon>Bacteria</taxon>
        <taxon>Pseudomonadati</taxon>
        <taxon>Bacteroidota</taxon>
        <taxon>Sphingobacteriia</taxon>
        <taxon>Sphingobacteriales</taxon>
        <taxon>Sphingobacteriaceae</taxon>
        <taxon>Mucilaginibacter</taxon>
    </lineage>
</organism>
<dbReference type="Pfam" id="PF14322">
    <property type="entry name" value="SusD-like_3"/>
    <property type="match status" value="1"/>
</dbReference>
<dbReference type="OrthoDB" id="691231at2"/>
<evidence type="ECO:0000259" key="6">
    <source>
        <dbReference type="Pfam" id="PF07980"/>
    </source>
</evidence>
<evidence type="ECO:0000256" key="1">
    <source>
        <dbReference type="ARBA" id="ARBA00004442"/>
    </source>
</evidence>
<dbReference type="EMBL" id="CP032869">
    <property type="protein sequence ID" value="AYL96759.1"/>
    <property type="molecule type" value="Genomic_DNA"/>
</dbReference>
<evidence type="ECO:0000256" key="5">
    <source>
        <dbReference type="ARBA" id="ARBA00023237"/>
    </source>
</evidence>
<dbReference type="Gene3D" id="1.25.40.390">
    <property type="match status" value="1"/>
</dbReference>
<dbReference type="InterPro" id="IPR012944">
    <property type="entry name" value="SusD_RagB_dom"/>
</dbReference>
<keyword evidence="9" id="KW-1185">Reference proteome</keyword>